<dbReference type="Proteomes" id="UP000050786">
    <property type="component" value="Unassembled WGS sequence"/>
</dbReference>
<dbReference type="EMBL" id="CYPS01000067">
    <property type="protein sequence ID" value="CUH45830.1"/>
    <property type="molecule type" value="Genomic_DNA"/>
</dbReference>
<reference evidence="4" key="2">
    <citation type="submission" date="2015-09" db="EMBL/GenBank/DDBJ databases">
        <authorList>
            <person name="Rodrigo-Torres L."/>
            <person name="Arahal D.R."/>
        </authorList>
    </citation>
    <scope>NUCLEOTIDE SEQUENCE [LARGE SCALE GENOMIC DNA]</scope>
    <source>
        <strain evidence="4">CECT 4293</strain>
    </source>
</reference>
<accession>A0A0P1E9D4</accession>
<evidence type="ECO:0000313" key="4">
    <source>
        <dbReference type="Proteomes" id="UP000050786"/>
    </source>
</evidence>
<dbReference type="STRING" id="81569.RUM4293_04747"/>
<organism evidence="1 4">
    <name type="scientific">Ruegeria atlantica</name>
    <dbReference type="NCBI Taxonomy" id="81569"/>
    <lineage>
        <taxon>Bacteria</taxon>
        <taxon>Pseudomonadati</taxon>
        <taxon>Pseudomonadota</taxon>
        <taxon>Alphaproteobacteria</taxon>
        <taxon>Rhodobacterales</taxon>
        <taxon>Roseobacteraceae</taxon>
        <taxon>Ruegeria</taxon>
    </lineage>
</organism>
<dbReference type="Proteomes" id="UP000050783">
    <property type="component" value="Unassembled WGS sequence"/>
</dbReference>
<dbReference type="AlphaFoldDB" id="A0A0P1E9D4"/>
<sequence length="55" mass="5967">MSPASTMLRRRVVLRKAAFGAQRSISHNGLELAIRCFAAHSDPGNECLADTAVIR</sequence>
<name>A0A0P1E9D4_9RHOB</name>
<evidence type="ECO:0000313" key="3">
    <source>
        <dbReference type="Proteomes" id="UP000050783"/>
    </source>
</evidence>
<gene>
    <name evidence="2" type="ORF">RUA4292_02995</name>
    <name evidence="1" type="ORF">RUM4293_04747</name>
</gene>
<evidence type="ECO:0000313" key="2">
    <source>
        <dbReference type="EMBL" id="CUH48805.1"/>
    </source>
</evidence>
<evidence type="ECO:0000313" key="1">
    <source>
        <dbReference type="EMBL" id="CUH45830.1"/>
    </source>
</evidence>
<keyword evidence="4" id="KW-1185">Reference proteome</keyword>
<reference evidence="1 3" key="1">
    <citation type="submission" date="2015-09" db="EMBL/GenBank/DDBJ databases">
        <authorList>
            <consortium name="Swine Surveillance"/>
        </authorList>
    </citation>
    <scope>NUCLEOTIDE SEQUENCE [LARGE SCALE GENOMIC DNA]</scope>
    <source>
        <strain evidence="2 3">CECT 4292</strain>
        <strain evidence="1">CECT 4293</strain>
    </source>
</reference>
<proteinExistence type="predicted"/>
<dbReference type="EMBL" id="CYPU01000047">
    <property type="protein sequence ID" value="CUH48805.1"/>
    <property type="molecule type" value="Genomic_DNA"/>
</dbReference>
<protein>
    <submittedName>
        <fullName evidence="1">Uncharacterized protein</fullName>
    </submittedName>
</protein>